<comment type="caution">
    <text evidence="1">The sequence shown here is derived from an EMBL/GenBank/DDBJ whole genome shotgun (WGS) entry which is preliminary data.</text>
</comment>
<evidence type="ECO:0000313" key="1">
    <source>
        <dbReference type="EMBL" id="EXJ13495.1"/>
    </source>
</evidence>
<dbReference type="EMBL" id="AONC01000067">
    <property type="protein sequence ID" value="EXJ13495.1"/>
    <property type="molecule type" value="Genomic_DNA"/>
</dbReference>
<gene>
    <name evidence="1" type="ORF">D779_3660</name>
</gene>
<reference evidence="1 2" key="1">
    <citation type="submission" date="2012-11" db="EMBL/GenBank/DDBJ databases">
        <title>Genome assembly of Thiorhodococcus sp. AK35.</title>
        <authorList>
            <person name="Nupur N."/>
            <person name="Khatri I."/>
            <person name="Subramanian S."/>
            <person name="Pinnaka A."/>
        </authorList>
    </citation>
    <scope>NUCLEOTIDE SEQUENCE [LARGE SCALE GENOMIC DNA]</scope>
    <source>
        <strain evidence="1 2">AK35</strain>
    </source>
</reference>
<dbReference type="Proteomes" id="UP000019460">
    <property type="component" value="Unassembled WGS sequence"/>
</dbReference>
<proteinExistence type="predicted"/>
<dbReference type="AlphaFoldDB" id="W9VSZ5"/>
<protein>
    <submittedName>
        <fullName evidence="1">Uncharacterized protein</fullName>
    </submittedName>
</protein>
<accession>W9VSZ5</accession>
<sequence>MSADLTGWSSNKWAEVRDFRQTRGYRFPRDYPCQFSNISRCAATRILLPARHSRFPPRPAASSDDIGSGALGFIQVTVSLAASSRPIGVGDCGRGGVDRVSLQGGICIA</sequence>
<organism evidence="1 2">
    <name type="scientific">Imhoffiella purpurea</name>
    <dbReference type="NCBI Taxonomy" id="1249627"/>
    <lineage>
        <taxon>Bacteria</taxon>
        <taxon>Pseudomonadati</taxon>
        <taxon>Pseudomonadota</taxon>
        <taxon>Gammaproteobacteria</taxon>
        <taxon>Chromatiales</taxon>
        <taxon>Chromatiaceae</taxon>
        <taxon>Imhoffiella</taxon>
    </lineage>
</organism>
<keyword evidence="2" id="KW-1185">Reference proteome</keyword>
<dbReference type="STRING" id="1249627.D779_3660"/>
<evidence type="ECO:0000313" key="2">
    <source>
        <dbReference type="Proteomes" id="UP000019460"/>
    </source>
</evidence>
<name>W9VSZ5_9GAMM</name>